<feature type="binding site" evidence="3">
    <location>
        <begin position="10"/>
        <end position="12"/>
    </location>
    <ligand>
        <name>substrate</name>
    </ligand>
</feature>
<dbReference type="Pfam" id="PF00294">
    <property type="entry name" value="PfkB"/>
    <property type="match status" value="1"/>
</dbReference>
<comment type="subunit">
    <text evidence="3">Homodimer.</text>
</comment>
<feature type="binding site" evidence="3">
    <location>
        <begin position="211"/>
        <end position="216"/>
    </location>
    <ligand>
        <name>ATP</name>
        <dbReference type="ChEBI" id="CHEBI:30616"/>
    </ligand>
</feature>
<evidence type="ECO:0000259" key="4">
    <source>
        <dbReference type="Pfam" id="PF00294"/>
    </source>
</evidence>
<feature type="binding site" evidence="3">
    <location>
        <position position="278"/>
    </location>
    <ligand>
        <name>K(+)</name>
        <dbReference type="ChEBI" id="CHEBI:29103"/>
    </ligand>
</feature>
<feature type="binding site" evidence="3">
    <location>
        <position position="276"/>
    </location>
    <ligand>
        <name>K(+)</name>
        <dbReference type="ChEBI" id="CHEBI:29103"/>
    </ligand>
</feature>
<feature type="binding site" evidence="3">
    <location>
        <begin position="38"/>
        <end position="42"/>
    </location>
    <ligand>
        <name>substrate</name>
    </ligand>
</feature>
<feature type="binding site" evidence="3">
    <location>
        <position position="273"/>
    </location>
    <ligand>
        <name>K(+)</name>
        <dbReference type="ChEBI" id="CHEBI:29103"/>
    </ligand>
</feature>
<feature type="binding site" evidence="3">
    <location>
        <position position="239"/>
    </location>
    <ligand>
        <name>K(+)</name>
        <dbReference type="ChEBI" id="CHEBI:29103"/>
    </ligand>
</feature>
<dbReference type="InterPro" id="IPR011877">
    <property type="entry name" value="Ribokinase"/>
</dbReference>
<feature type="binding site" evidence="3">
    <location>
        <position position="237"/>
    </location>
    <ligand>
        <name>K(+)</name>
        <dbReference type="ChEBI" id="CHEBI:29103"/>
    </ligand>
</feature>
<comment type="cofactor">
    <cofactor evidence="3">
        <name>Mg(2+)</name>
        <dbReference type="ChEBI" id="CHEBI:18420"/>
    </cofactor>
    <text evidence="3">Requires a divalent cation, most likely magnesium in vivo, as an electrophilic catalyst to aid phosphoryl group transfer. It is the chelate of the metal and the nucleotide that is the actual substrate.</text>
</comment>
<dbReference type="RefSeq" id="WP_256195918.1">
    <property type="nucleotide sequence ID" value="NZ_AP027742.1"/>
</dbReference>
<feature type="domain" description="Carbohydrate kinase PfkB" evidence="4">
    <location>
        <begin position="3"/>
        <end position="285"/>
    </location>
</feature>
<organism evidence="5 6">
    <name type="scientific">Claveliimonas bilis</name>
    <dbReference type="NCBI Taxonomy" id="3028070"/>
    <lineage>
        <taxon>Bacteria</taxon>
        <taxon>Bacillati</taxon>
        <taxon>Bacillota</taxon>
        <taxon>Clostridia</taxon>
        <taxon>Lachnospirales</taxon>
        <taxon>Lachnospiraceae</taxon>
        <taxon>Claveliimonas</taxon>
    </lineage>
</organism>
<keyword evidence="3" id="KW-0547">Nucleotide-binding</keyword>
<keyword evidence="3" id="KW-0963">Cytoplasm</keyword>
<keyword evidence="6" id="KW-1185">Reference proteome</keyword>
<comment type="subcellular location">
    <subcellularLocation>
        <location evidence="3">Cytoplasm</location>
    </subcellularLocation>
</comment>
<keyword evidence="3" id="KW-0119">Carbohydrate metabolism</keyword>
<dbReference type="InterPro" id="IPR011611">
    <property type="entry name" value="PfkB_dom"/>
</dbReference>
<keyword evidence="3" id="KW-0460">Magnesium</keyword>
<feature type="binding site" evidence="3">
    <location>
        <position position="282"/>
    </location>
    <ligand>
        <name>K(+)</name>
        <dbReference type="ChEBI" id="CHEBI:29103"/>
    </ligand>
</feature>
<sequence>MKVLNFGSLNIDYTYQVEHIVNPKETISSLGLEVFPGGKGLNQSIALAKAGAEVYHAGLIGEDGLFLKEVCSSNHVHTDYIKESDTRTGNAIIQVSSAGENSIILFPGANRQNTKAYVDEVLGHFEEGDILLLQNEINEVDYLIEKGKEKGMTVAFNPSPFDDYVRKCDLTKVDLFFVNEVEGEQITGEKLPENIIACMREQFPEAEIVLTLGENGAIWSGKNENIAVPAVPAEAVDTTAAGDTFTGYFLAAVIEGRNKRQALERAAMASAMAVAKKGASISIPWKEEVDQKIGSE</sequence>
<dbReference type="Proteomes" id="UP001305815">
    <property type="component" value="Chromosome"/>
</dbReference>
<feature type="binding site" evidence="3">
    <location>
        <position position="243"/>
    </location>
    <ligand>
        <name>substrate</name>
    </ligand>
</feature>
<proteinExistence type="inferred from homology"/>
<name>A0ABN6YYN7_9FIRM</name>
<feature type="binding site" evidence="3">
    <location>
        <position position="136"/>
    </location>
    <ligand>
        <name>substrate</name>
    </ligand>
</feature>
<dbReference type="PANTHER" id="PTHR10584:SF166">
    <property type="entry name" value="RIBOKINASE"/>
    <property type="match status" value="1"/>
</dbReference>
<evidence type="ECO:0000256" key="2">
    <source>
        <dbReference type="ARBA" id="ARBA00022777"/>
    </source>
</evidence>
<dbReference type="EMBL" id="AP027742">
    <property type="protein sequence ID" value="BDZ76539.1"/>
    <property type="molecule type" value="Genomic_DNA"/>
</dbReference>
<comment type="catalytic activity">
    <reaction evidence="3">
        <text>D-ribose + ATP = D-ribose 5-phosphate + ADP + H(+)</text>
        <dbReference type="Rhea" id="RHEA:13697"/>
        <dbReference type="ChEBI" id="CHEBI:15378"/>
        <dbReference type="ChEBI" id="CHEBI:30616"/>
        <dbReference type="ChEBI" id="CHEBI:47013"/>
        <dbReference type="ChEBI" id="CHEBI:78346"/>
        <dbReference type="ChEBI" id="CHEBI:456216"/>
        <dbReference type="EC" id="2.7.1.15"/>
    </reaction>
</comment>
<dbReference type="CDD" id="cd01174">
    <property type="entry name" value="ribokinase"/>
    <property type="match status" value="1"/>
</dbReference>
<keyword evidence="1 3" id="KW-0808">Transferase</keyword>
<evidence type="ECO:0000313" key="6">
    <source>
        <dbReference type="Proteomes" id="UP001305815"/>
    </source>
</evidence>
<evidence type="ECO:0000256" key="3">
    <source>
        <dbReference type="HAMAP-Rule" id="MF_01987"/>
    </source>
</evidence>
<comment type="similarity">
    <text evidence="3">Belongs to the carbohydrate kinase PfkB family. Ribokinase subfamily.</text>
</comment>
<keyword evidence="3" id="KW-0479">Metal-binding</keyword>
<keyword evidence="3" id="KW-0067">ATP-binding</keyword>
<reference evidence="6" key="1">
    <citation type="journal article" date="2023" name="Int. J. Syst. Evol. Microbiol.">
        <title>Claveliimonas bilis gen. nov., sp. nov., deoxycholic acid-producing bacteria isolated from human faeces, and reclassification of Sellimonas monacensis Zenner et al. 2021 as Claveliimonas monacensis comb. nov.</title>
        <authorList>
            <person name="Hisatomi A."/>
            <person name="Kastawa N.W.E.P.G."/>
            <person name="Song I."/>
            <person name="Ohkuma M."/>
            <person name="Fukiya S."/>
            <person name="Sakamoto M."/>
        </authorList>
    </citation>
    <scope>NUCLEOTIDE SEQUENCE [LARGE SCALE GENOMIC DNA]</scope>
    <source>
        <strain evidence="6">12BBH14</strain>
    </source>
</reference>
<keyword evidence="2 3" id="KW-0418">Kinase</keyword>
<dbReference type="EC" id="2.7.1.15" evidence="3"/>
<comment type="caution">
    <text evidence="3">Lacks conserved residue(s) required for the propagation of feature annotation.</text>
</comment>
<evidence type="ECO:0000313" key="5">
    <source>
        <dbReference type="EMBL" id="BDZ76539.1"/>
    </source>
</evidence>
<comment type="function">
    <text evidence="3">Catalyzes the phosphorylation of ribose at O-5 in a reaction requiring ATP and magnesium. The resulting D-ribose-5-phosphate can then be used either for sythesis of nucleotides, histidine, and tryptophan, or as a component of the pentose phosphate pathway.</text>
</comment>
<accession>A0ABN6YYN7</accession>
<keyword evidence="3" id="KW-0630">Potassium</keyword>
<evidence type="ECO:0000256" key="1">
    <source>
        <dbReference type="ARBA" id="ARBA00022679"/>
    </source>
</evidence>
<feature type="binding site" evidence="3">
    <location>
        <position position="179"/>
    </location>
    <ligand>
        <name>ATP</name>
        <dbReference type="ChEBI" id="CHEBI:30616"/>
    </ligand>
</feature>
<comment type="pathway">
    <text evidence="3">Carbohydrate metabolism; D-ribose degradation; D-ribose 5-phosphate from beta-D-ribopyranose: step 2/2.</text>
</comment>
<comment type="activity regulation">
    <text evidence="3">Activated by a monovalent cation that binds near, but not in, the active site. The most likely occupant of the site in vivo is potassium. Ion binding induces a conformational change that may alter substrate affinity.</text>
</comment>
<feature type="binding site" evidence="3">
    <location>
        <begin position="242"/>
        <end position="243"/>
    </location>
    <ligand>
        <name>ATP</name>
        <dbReference type="ChEBI" id="CHEBI:30616"/>
    </ligand>
</feature>
<gene>
    <name evidence="3 5" type="primary">rbsK</name>
    <name evidence="5" type="ORF">Lac1_07220</name>
</gene>
<dbReference type="HAMAP" id="MF_01987">
    <property type="entry name" value="Ribokinase"/>
    <property type="match status" value="1"/>
</dbReference>
<protein>
    <recommendedName>
        <fullName evidence="3">Ribokinase</fullName>
        <shortName evidence="3">RK</shortName>
        <ecNumber evidence="3">2.7.1.15</ecNumber>
    </recommendedName>
</protein>
<dbReference type="PANTHER" id="PTHR10584">
    <property type="entry name" value="SUGAR KINASE"/>
    <property type="match status" value="1"/>
</dbReference>
<feature type="active site" description="Proton acceptor" evidence="3">
    <location>
        <position position="243"/>
    </location>
</feature>